<feature type="repeat" description="TPR" evidence="1">
    <location>
        <begin position="323"/>
        <end position="356"/>
    </location>
</feature>
<dbReference type="RefSeq" id="WP_101253777.1">
    <property type="nucleotide sequence ID" value="NZ_PIUM01000064.1"/>
</dbReference>
<feature type="repeat" description="TPR" evidence="1">
    <location>
        <begin position="85"/>
        <end position="118"/>
    </location>
</feature>
<dbReference type="InterPro" id="IPR037919">
    <property type="entry name" value="OGT"/>
</dbReference>
<organism evidence="2 3">
    <name type="scientific">Telmatospirillum siberiense</name>
    <dbReference type="NCBI Taxonomy" id="382514"/>
    <lineage>
        <taxon>Bacteria</taxon>
        <taxon>Pseudomonadati</taxon>
        <taxon>Pseudomonadota</taxon>
        <taxon>Alphaproteobacteria</taxon>
        <taxon>Rhodospirillales</taxon>
        <taxon>Rhodospirillaceae</taxon>
        <taxon>Telmatospirillum</taxon>
    </lineage>
</organism>
<feature type="repeat" description="TPR" evidence="1">
    <location>
        <begin position="221"/>
        <end position="254"/>
    </location>
</feature>
<protein>
    <submittedName>
        <fullName evidence="2">Uncharacterized protein</fullName>
    </submittedName>
</protein>
<dbReference type="PROSITE" id="PS50005">
    <property type="entry name" value="TPR"/>
    <property type="match status" value="6"/>
</dbReference>
<dbReference type="Pfam" id="PF13424">
    <property type="entry name" value="TPR_12"/>
    <property type="match status" value="1"/>
</dbReference>
<dbReference type="EMBL" id="PIUM01000064">
    <property type="protein sequence ID" value="PKU21377.1"/>
    <property type="molecule type" value="Genomic_DNA"/>
</dbReference>
<dbReference type="Pfam" id="PF13374">
    <property type="entry name" value="TPR_10"/>
    <property type="match status" value="1"/>
</dbReference>
<keyword evidence="1" id="KW-0802">TPR repeat</keyword>
<feature type="repeat" description="TPR" evidence="1">
    <location>
        <begin position="119"/>
        <end position="152"/>
    </location>
</feature>
<feature type="repeat" description="TPR" evidence="1">
    <location>
        <begin position="289"/>
        <end position="322"/>
    </location>
</feature>
<dbReference type="GO" id="GO:0097363">
    <property type="term" value="F:protein O-acetylglucosaminyltransferase activity"/>
    <property type="evidence" value="ECO:0007669"/>
    <property type="project" value="TreeGrafter"/>
</dbReference>
<gene>
    <name evidence="2" type="ORF">CWS72_27025</name>
</gene>
<dbReference type="InterPro" id="IPR002201">
    <property type="entry name" value="Glyco_trans_9"/>
</dbReference>
<dbReference type="PANTHER" id="PTHR44366">
    <property type="entry name" value="UDP-N-ACETYLGLUCOSAMINE--PEPTIDE N-ACETYLGLUCOSAMINYLTRANSFERASE 110 KDA SUBUNIT"/>
    <property type="match status" value="1"/>
</dbReference>
<dbReference type="InterPro" id="IPR011990">
    <property type="entry name" value="TPR-like_helical_dom_sf"/>
</dbReference>
<dbReference type="InterPro" id="IPR019734">
    <property type="entry name" value="TPR_rpt"/>
</dbReference>
<dbReference type="SUPFAM" id="SSF53756">
    <property type="entry name" value="UDP-Glycosyltransferase/glycogen phosphorylase"/>
    <property type="match status" value="1"/>
</dbReference>
<dbReference type="AlphaFoldDB" id="A0A2N3PLU9"/>
<evidence type="ECO:0000256" key="1">
    <source>
        <dbReference type="PROSITE-ProRule" id="PRU00339"/>
    </source>
</evidence>
<evidence type="ECO:0000313" key="3">
    <source>
        <dbReference type="Proteomes" id="UP000233293"/>
    </source>
</evidence>
<comment type="caution">
    <text evidence="2">The sequence shown here is derived from an EMBL/GenBank/DDBJ whole genome shotgun (WGS) entry which is preliminary data.</text>
</comment>
<feature type="repeat" description="TPR" evidence="1">
    <location>
        <begin position="255"/>
        <end position="288"/>
    </location>
</feature>
<proteinExistence type="predicted"/>
<reference evidence="3" key="1">
    <citation type="submission" date="2017-12" db="EMBL/GenBank/DDBJ databases">
        <title>Draft genome sequence of Telmatospirillum siberiense 26-4b1T, an acidotolerant peatland alphaproteobacterium potentially involved in sulfur cycling.</title>
        <authorList>
            <person name="Hausmann B."/>
            <person name="Pjevac P."/>
            <person name="Schreck K."/>
            <person name="Herbold C.W."/>
            <person name="Daims H."/>
            <person name="Wagner M."/>
            <person name="Pester M."/>
            <person name="Loy A."/>
        </authorList>
    </citation>
    <scope>NUCLEOTIDE SEQUENCE [LARGE SCALE GENOMIC DNA]</scope>
    <source>
        <strain evidence="3">26-4b1</strain>
    </source>
</reference>
<dbReference type="Pfam" id="PF01075">
    <property type="entry name" value="Glyco_transf_9"/>
    <property type="match status" value="1"/>
</dbReference>
<dbReference type="PANTHER" id="PTHR44366:SF1">
    <property type="entry name" value="UDP-N-ACETYLGLUCOSAMINE--PEPTIDE N-ACETYLGLUCOSAMINYLTRANSFERASE 110 KDA SUBUNIT"/>
    <property type="match status" value="1"/>
</dbReference>
<sequence length="728" mass="79782">MPEDMEGAGVATEEDAVSALFGQALAHHQAARLGDAEQLYLRILSIEPGHADSLHLLGVVSTQTGRHAIAVDLIRKAIGLNGRSSTYHSNLGSVLQTLGRMSEAVVCYRRALALNAQSPEAYNNLGNALQNQKLPAEALSCFRRALALRPDFPAAANNLAITLRDLGRLDEALACCRAAIALHPDAGGMYNNLAIALRGLSRNDEASAILFRALQLDPRNLEAMNTLGNTFREQGRMNEAVACFRQAIDLRPDYAEAHNNLGCALRALGRQAAAAGCFRRALTLKPDFAEAHNNLGLALRDQSRLDGAVVCHHRALALKPVFPDADNNLGIAYQEQGRFEDALDCFQRVLALSPGSPEAHNNLGLTLEELDRPDDVIACYRRAIDLKADFAEAHKNLAMALLARGDLGAGWAEYEWRWKTPDGLRYRRGFVHPQWRGEVGDGRILLIHAEQGYGDSLQFCRYVPLAAARGWRIVLEVPEPLLRLLSGLPGVERLVAQGADLPPFDVHCPMLSLPLALGTTLATIPAGGPYLRADDDEAARWERLLADEPHPRVGLVWAGRQRSQLPHAAALDRRRSLAPDRLVPLLEVTGPRFFSLQKDGPAVPAGFPVIDVMAEMRDFADTAALIVNLDLVISVDTAVAHLAAALGKPVWLLDRFDPCWRWFRGRSDSPWYPTLHIFRQSRPGDWDDVLETLKDRLRRWCEAGWDEMGGKCSVEPSGGEKGAADPIL</sequence>
<evidence type="ECO:0000313" key="2">
    <source>
        <dbReference type="EMBL" id="PKU21377.1"/>
    </source>
</evidence>
<dbReference type="SUPFAM" id="SSF48452">
    <property type="entry name" value="TPR-like"/>
    <property type="match status" value="2"/>
</dbReference>
<dbReference type="PROSITE" id="PS50293">
    <property type="entry name" value="TPR_REGION"/>
    <property type="match status" value="2"/>
</dbReference>
<dbReference type="Pfam" id="PF13432">
    <property type="entry name" value="TPR_16"/>
    <property type="match status" value="1"/>
</dbReference>
<dbReference type="Pfam" id="PF13414">
    <property type="entry name" value="TPR_11"/>
    <property type="match status" value="2"/>
</dbReference>
<dbReference type="SMART" id="SM00028">
    <property type="entry name" value="TPR"/>
    <property type="match status" value="11"/>
</dbReference>
<dbReference type="Proteomes" id="UP000233293">
    <property type="component" value="Unassembled WGS sequence"/>
</dbReference>
<name>A0A2N3PLU9_9PROT</name>
<dbReference type="Gene3D" id="3.40.50.2000">
    <property type="entry name" value="Glycogen Phosphorylase B"/>
    <property type="match status" value="1"/>
</dbReference>
<dbReference type="Gene3D" id="1.25.40.10">
    <property type="entry name" value="Tetratricopeptide repeat domain"/>
    <property type="match status" value="6"/>
</dbReference>
<accession>A0A2N3PLU9</accession>
<dbReference type="GO" id="GO:0006493">
    <property type="term" value="P:protein O-linked glycosylation"/>
    <property type="evidence" value="ECO:0007669"/>
    <property type="project" value="InterPro"/>
</dbReference>
<keyword evidence="3" id="KW-1185">Reference proteome</keyword>